<dbReference type="OrthoDB" id="2384350at2759"/>
<feature type="domain" description="PHD-type" evidence="14">
    <location>
        <begin position="1070"/>
        <end position="1190"/>
    </location>
</feature>
<organism evidence="15 16">
    <name type="scientific">Zostera marina</name>
    <name type="common">Eelgrass</name>
    <dbReference type="NCBI Taxonomy" id="29655"/>
    <lineage>
        <taxon>Eukaryota</taxon>
        <taxon>Viridiplantae</taxon>
        <taxon>Streptophyta</taxon>
        <taxon>Embryophyta</taxon>
        <taxon>Tracheophyta</taxon>
        <taxon>Spermatophyta</taxon>
        <taxon>Magnoliopsida</taxon>
        <taxon>Liliopsida</taxon>
        <taxon>Zosteraceae</taxon>
        <taxon>Zostera</taxon>
    </lineage>
</organism>
<evidence type="ECO:0000259" key="13">
    <source>
        <dbReference type="PROSITE" id="PS50172"/>
    </source>
</evidence>
<feature type="compositionally biased region" description="Basic residues" evidence="11">
    <location>
        <begin position="618"/>
        <end position="634"/>
    </location>
</feature>
<dbReference type="PROSITE" id="PS00518">
    <property type="entry name" value="ZF_RING_1"/>
    <property type="match status" value="1"/>
</dbReference>
<dbReference type="InterPro" id="IPR032867">
    <property type="entry name" value="DYW_dom"/>
</dbReference>
<evidence type="ECO:0000256" key="8">
    <source>
        <dbReference type="ARBA" id="ARBA00023242"/>
    </source>
</evidence>
<dbReference type="SMART" id="SM00184">
    <property type="entry name" value="RING"/>
    <property type="match status" value="1"/>
</dbReference>
<feature type="domain" description="BRCT" evidence="13">
    <location>
        <begin position="1241"/>
        <end position="1326"/>
    </location>
</feature>
<evidence type="ECO:0000256" key="3">
    <source>
        <dbReference type="ARBA" id="ARBA00022737"/>
    </source>
</evidence>
<evidence type="ECO:0000256" key="9">
    <source>
        <dbReference type="PROSITE-ProRule" id="PRU00175"/>
    </source>
</evidence>
<dbReference type="GO" id="GO:0045944">
    <property type="term" value="P:positive regulation of transcription by RNA polymerase II"/>
    <property type="evidence" value="ECO:0000318"/>
    <property type="project" value="GO_Central"/>
</dbReference>
<dbReference type="InterPro" id="IPR017907">
    <property type="entry name" value="Znf_RING_CS"/>
</dbReference>
<evidence type="ECO:0000256" key="1">
    <source>
        <dbReference type="ARBA" id="ARBA00004123"/>
    </source>
</evidence>
<evidence type="ECO:0000259" key="14">
    <source>
        <dbReference type="PROSITE" id="PS51805"/>
    </source>
</evidence>
<evidence type="ECO:0000256" key="2">
    <source>
        <dbReference type="ARBA" id="ARBA00022723"/>
    </source>
</evidence>
<evidence type="ECO:0000313" key="15">
    <source>
        <dbReference type="EMBL" id="KMZ65801.1"/>
    </source>
</evidence>
<dbReference type="InterPro" id="IPR001841">
    <property type="entry name" value="Znf_RING"/>
</dbReference>
<keyword evidence="6" id="KW-0862">Zinc</keyword>
<evidence type="ECO:0000256" key="5">
    <source>
        <dbReference type="ARBA" id="ARBA00022771"/>
    </source>
</evidence>
<dbReference type="InterPro" id="IPR046848">
    <property type="entry name" value="E_motif"/>
</dbReference>
<dbReference type="InterPro" id="IPR036420">
    <property type="entry name" value="BRCT_dom_sf"/>
</dbReference>
<dbReference type="Gene3D" id="1.25.40.10">
    <property type="entry name" value="Tetratricopeptide repeat domain"/>
    <property type="match status" value="2"/>
</dbReference>
<dbReference type="Pfam" id="PF01535">
    <property type="entry name" value="PPR"/>
    <property type="match status" value="3"/>
</dbReference>
<feature type="domain" description="BRCT" evidence="13">
    <location>
        <begin position="1347"/>
        <end position="1460"/>
    </location>
</feature>
<dbReference type="FunFam" id="1.25.40.10:FF:000184">
    <property type="entry name" value="Pentatricopeptide repeat-containing protein, chloroplastic"/>
    <property type="match status" value="1"/>
</dbReference>
<dbReference type="CDD" id="cd15571">
    <property type="entry name" value="ePHD"/>
    <property type="match status" value="1"/>
</dbReference>
<keyword evidence="16" id="KW-1185">Reference proteome</keyword>
<name>A0A0K9PA10_ZOSMR</name>
<feature type="compositionally biased region" description="Polar residues" evidence="11">
    <location>
        <begin position="593"/>
        <end position="602"/>
    </location>
</feature>
<accession>A0A0K9PA10</accession>
<feature type="region of interest" description="Disordered" evidence="11">
    <location>
        <begin position="593"/>
        <end position="634"/>
    </location>
</feature>
<dbReference type="PANTHER" id="PTHR13763:SF0">
    <property type="entry name" value="BREAST CANCER TYPE 1 SUSCEPTIBILITY PROTEIN"/>
    <property type="match status" value="1"/>
</dbReference>
<dbReference type="GO" id="GO:0008270">
    <property type="term" value="F:zinc ion binding"/>
    <property type="evidence" value="ECO:0007669"/>
    <property type="project" value="UniProtKB-KW"/>
</dbReference>
<sequence>MPYANSIFSLIIQPNIFTINTMIRGHAESSNPLSALHDVYYRHILLRSVPPDTHTYPFLLKACAKLLNLREGEKIHALSVKNGHQASVFVKNAMVNLYGACGLFEEAHKLFENVPVKNLVTWNSVINGFAVNGRPNEVLTLFEEMATVADKDDGNHPDGFTMVSVLSACAELGALALGRRLHVYIVKTLMAGNLHVNNSLIDLYAKCGNIIDARKVFEEMFHTTVVSWNSLIVGLSLNGHGNEAIEMFTEMEREGLIPTEITFIGVLYACSHSGWVNDGFAYLKKMTQVYKLTPKIEHYGCIVDLLGRSGMVVEAYRFILKMPLVPNAVVWRALLGASAMHKRMEFGTAAWTQLEQLDPGHSGDYVLMSNLYASQKQWNKVHQMRRSMVEEGVRKTPGYSLVEVGNRVHEFVMGDRSHPESDEINRMLRELALRLRREEGYVADTRNVLADIEEEEKEDALMYHSERLAIAYGLLKAVPGVPIRIVKNLRVCEDCHLAIKLMSKMAELGHLERMGRELKCPICLSLVGSAVSLGCNHVFCKSCIFNSMKATSSCPVCKVPFRRRKVRPAPHMDNLVSIYKNMETAAGVNIRTTQKQPVINSSESRHVCDEDQNDPCVKKSKNSKKSSLRKSKKKSICKSNEENVNLCNVQDYGSRKSTYSSLTTNKRVQIKSNLVSETPLQSEMVLKSNDLTIVEESILQNNKNKPAILKESDSLNEKCGHIFSPFFSLRENEVSDSEDMAELSSEQIADDDISDNFVPCFSDLKDSDSGTPEKLTHVVQSKQCPSPVFDGEMIECTQRECSPELFSTPMHQRVPFQSINIENKIKKNSARKKGKGFSRSLQKCTNSFADNLETKVHEGSSPYLFEGAMLASNKENRQEDKTTNSFGIDMLKSNIEDHHKEMSLPGLLCSKSKNSESMEIVVRKRKRAPESSTSQKGIRVYTSKKKNGDRCVSKNVVDKIVVHHEEMSLPGTRCKKIENSESMEFAVRNRKKTMESSTNQKKIQVYTFKEKSDINKNGDSCVSKDYVDKVVLDHQQNTKNKFRRISSESVQNFEDEEQYLHDKCGMFSTQIKCAFCKSIEETEVSGVMMHYFNGKPVVHDYNGGINVVHSHLHCTEWAPNVYFEDETALNLSDELSRSRRICCSCCGVKGAALGCFEKSCRKSFHFTCAKLVENCRWDSVNFVMLCSLHSNCKLPCEVATSSMTKKRKILKRESQNLAISKPSASTCNLWKWPLFAPYKWVFCCSALNDSEKEILVAFTKVTGIQISKSWNPNITHVIASTDENGACKRTLKVLMGILEGRWILRIDWLKSCLSNMGPVDEEKFEVSVDNHGIKDGPRLGRLRVVNEKPRLFYCFSFYFMGNFTPAYKGYLLELVNAAGGTVLQRKPIPKENIFDDIDKSKETYIIYGREQFENSKSTNDEEIFIQRQMEAESVANSCGAKCASNTWLLDSIAACTLQSL</sequence>
<keyword evidence="3" id="KW-0677">Repeat</keyword>
<dbReference type="Pfam" id="PF13041">
    <property type="entry name" value="PPR_2"/>
    <property type="match status" value="1"/>
</dbReference>
<dbReference type="GO" id="GO:0070531">
    <property type="term" value="C:BRCA1-A complex"/>
    <property type="evidence" value="ECO:0000318"/>
    <property type="project" value="GO_Central"/>
</dbReference>
<dbReference type="PANTHER" id="PTHR13763">
    <property type="entry name" value="BREAST CANCER TYPE 1 SUSCEPTIBILITY PROTEIN BRCA1"/>
    <property type="match status" value="1"/>
</dbReference>
<dbReference type="InterPro" id="IPR013083">
    <property type="entry name" value="Znf_RING/FYVE/PHD"/>
</dbReference>
<dbReference type="PROSITE" id="PS50089">
    <property type="entry name" value="ZF_RING_2"/>
    <property type="match status" value="1"/>
</dbReference>
<evidence type="ECO:0000259" key="12">
    <source>
        <dbReference type="PROSITE" id="PS50089"/>
    </source>
</evidence>
<dbReference type="GO" id="GO:0031436">
    <property type="term" value="C:BRCA1-BARD1 complex"/>
    <property type="evidence" value="ECO:0000318"/>
    <property type="project" value="GO_Central"/>
</dbReference>
<dbReference type="GO" id="GO:0004842">
    <property type="term" value="F:ubiquitin-protein transferase activity"/>
    <property type="evidence" value="ECO:0000318"/>
    <property type="project" value="GO_Central"/>
</dbReference>
<dbReference type="PROSITE" id="PS51375">
    <property type="entry name" value="PPR"/>
    <property type="match status" value="2"/>
</dbReference>
<dbReference type="Gene3D" id="3.40.50.10190">
    <property type="entry name" value="BRCT domain"/>
    <property type="match status" value="2"/>
</dbReference>
<evidence type="ECO:0000256" key="7">
    <source>
        <dbReference type="ARBA" id="ARBA00023204"/>
    </source>
</evidence>
<keyword evidence="7" id="KW-0234">DNA repair</keyword>
<evidence type="ECO:0000256" key="10">
    <source>
        <dbReference type="PROSITE-ProRule" id="PRU00708"/>
    </source>
</evidence>
<dbReference type="PROSITE" id="PS51805">
    <property type="entry name" value="EPHD"/>
    <property type="match status" value="1"/>
</dbReference>
<dbReference type="Pfam" id="PF13771">
    <property type="entry name" value="zf-HC5HC2H"/>
    <property type="match status" value="1"/>
</dbReference>
<dbReference type="Pfam" id="PF13923">
    <property type="entry name" value="zf-C3HC4_2"/>
    <property type="match status" value="1"/>
</dbReference>
<dbReference type="InterPro" id="IPR001357">
    <property type="entry name" value="BRCT_dom"/>
</dbReference>
<dbReference type="PROSITE" id="PS50172">
    <property type="entry name" value="BRCT"/>
    <property type="match status" value="2"/>
</dbReference>
<dbReference type="InterPro" id="IPR011990">
    <property type="entry name" value="TPR-like_helical_dom_sf"/>
</dbReference>
<feature type="repeat" description="PPR" evidence="10">
    <location>
        <begin position="224"/>
        <end position="258"/>
    </location>
</feature>
<dbReference type="GO" id="GO:0000724">
    <property type="term" value="P:double-strand break repair via homologous recombination"/>
    <property type="evidence" value="ECO:0000318"/>
    <property type="project" value="GO_Central"/>
</dbReference>
<evidence type="ECO:0000256" key="4">
    <source>
        <dbReference type="ARBA" id="ARBA00022763"/>
    </source>
</evidence>
<dbReference type="InterPro" id="IPR034732">
    <property type="entry name" value="EPHD"/>
</dbReference>
<dbReference type="SUPFAM" id="SSF52113">
    <property type="entry name" value="BRCT domain"/>
    <property type="match status" value="2"/>
</dbReference>
<dbReference type="Pfam" id="PF14432">
    <property type="entry name" value="DYW_deaminase"/>
    <property type="match status" value="1"/>
</dbReference>
<gene>
    <name evidence="15" type="ORF">ZOSMA_30G00810</name>
</gene>
<feature type="repeat" description="PPR" evidence="10">
    <location>
        <begin position="118"/>
        <end position="148"/>
    </location>
</feature>
<reference evidence="16" key="1">
    <citation type="journal article" date="2016" name="Nature">
        <title>The genome of the seagrass Zostera marina reveals angiosperm adaptation to the sea.</title>
        <authorList>
            <person name="Olsen J.L."/>
            <person name="Rouze P."/>
            <person name="Verhelst B."/>
            <person name="Lin Y.-C."/>
            <person name="Bayer T."/>
            <person name="Collen J."/>
            <person name="Dattolo E."/>
            <person name="De Paoli E."/>
            <person name="Dittami S."/>
            <person name="Maumus F."/>
            <person name="Michel G."/>
            <person name="Kersting A."/>
            <person name="Lauritano C."/>
            <person name="Lohaus R."/>
            <person name="Toepel M."/>
            <person name="Tonon T."/>
            <person name="Vanneste K."/>
            <person name="Amirebrahimi M."/>
            <person name="Brakel J."/>
            <person name="Bostroem C."/>
            <person name="Chovatia M."/>
            <person name="Grimwood J."/>
            <person name="Jenkins J.W."/>
            <person name="Jueterbock A."/>
            <person name="Mraz A."/>
            <person name="Stam W.T."/>
            <person name="Tice H."/>
            <person name="Bornberg-Bauer E."/>
            <person name="Green P.J."/>
            <person name="Pearson G.A."/>
            <person name="Procaccini G."/>
            <person name="Duarte C.M."/>
            <person name="Schmutz J."/>
            <person name="Reusch T.B.H."/>
            <person name="Van de Peer Y."/>
        </authorList>
    </citation>
    <scope>NUCLEOTIDE SEQUENCE [LARGE SCALE GENOMIC DNA]</scope>
    <source>
        <strain evidence="16">cv. Finnish</strain>
    </source>
</reference>
<dbReference type="Pfam" id="PF20430">
    <property type="entry name" value="Eplus_motif"/>
    <property type="match status" value="1"/>
</dbReference>
<keyword evidence="5 9" id="KW-0863">Zinc-finger</keyword>
<dbReference type="OMA" id="CHSADIT"/>
<dbReference type="FunFam" id="3.40.50.10190:FF:000006">
    <property type="entry name" value="Breast cancer type 1 susceptibility protein homolog"/>
    <property type="match status" value="1"/>
</dbReference>
<feature type="domain" description="RING-type" evidence="12">
    <location>
        <begin position="520"/>
        <end position="558"/>
    </location>
</feature>
<dbReference type="InterPro" id="IPR046849">
    <property type="entry name" value="E2_motif"/>
</dbReference>
<keyword evidence="8" id="KW-0539">Nucleus</keyword>
<dbReference type="SMART" id="SM00292">
    <property type="entry name" value="BRCT"/>
    <property type="match status" value="2"/>
</dbReference>
<evidence type="ECO:0000256" key="11">
    <source>
        <dbReference type="SAM" id="MobiDB-lite"/>
    </source>
</evidence>
<comment type="subcellular location">
    <subcellularLocation>
        <location evidence="1">Nucleus</location>
    </subcellularLocation>
</comment>
<dbReference type="NCBIfam" id="TIGR00756">
    <property type="entry name" value="PPR"/>
    <property type="match status" value="3"/>
</dbReference>
<keyword evidence="2" id="KW-0479">Metal-binding</keyword>
<dbReference type="Proteomes" id="UP000036987">
    <property type="component" value="Unassembled WGS sequence"/>
</dbReference>
<dbReference type="GO" id="GO:0005737">
    <property type="term" value="C:cytoplasm"/>
    <property type="evidence" value="ECO:0007669"/>
    <property type="project" value="UniProtKB-ARBA"/>
</dbReference>
<dbReference type="Gene3D" id="3.30.40.10">
    <property type="entry name" value="Zinc/RING finger domain, C3HC4 (zinc finger)"/>
    <property type="match status" value="2"/>
</dbReference>
<dbReference type="EMBL" id="LFYR01001011">
    <property type="protein sequence ID" value="KMZ65801.1"/>
    <property type="molecule type" value="Genomic_DNA"/>
</dbReference>
<dbReference type="Pfam" id="PF20431">
    <property type="entry name" value="E_motif"/>
    <property type="match status" value="1"/>
</dbReference>
<dbReference type="FunFam" id="1.25.40.10:FF:000427">
    <property type="entry name" value="Pentatricopeptide repeat-containing protein chloroplastic"/>
    <property type="match status" value="1"/>
</dbReference>
<dbReference type="Pfam" id="PF00533">
    <property type="entry name" value="BRCT"/>
    <property type="match status" value="1"/>
</dbReference>
<dbReference type="STRING" id="29655.A0A0K9PA10"/>
<comment type="caution">
    <text evidence="15">The sequence shown here is derived from an EMBL/GenBank/DDBJ whole genome shotgun (WGS) entry which is preliminary data.</text>
</comment>
<dbReference type="InterPro" id="IPR031099">
    <property type="entry name" value="BRCA1-associated"/>
</dbReference>
<protein>
    <submittedName>
        <fullName evidence="15">Uncharacterized protein</fullName>
    </submittedName>
</protein>
<dbReference type="SUPFAM" id="SSF57850">
    <property type="entry name" value="RING/U-box"/>
    <property type="match status" value="1"/>
</dbReference>
<evidence type="ECO:0000256" key="6">
    <source>
        <dbReference type="ARBA" id="ARBA00022833"/>
    </source>
</evidence>
<dbReference type="InterPro" id="IPR002885">
    <property type="entry name" value="PPR_rpt"/>
</dbReference>
<proteinExistence type="predicted"/>
<dbReference type="CDD" id="cd17734">
    <property type="entry name" value="BRCT_Bard1_rpt1"/>
    <property type="match status" value="1"/>
</dbReference>
<evidence type="ECO:0000313" key="16">
    <source>
        <dbReference type="Proteomes" id="UP000036987"/>
    </source>
</evidence>
<dbReference type="FunFam" id="3.30.40.10:FF:000352">
    <property type="entry name" value="Breast cancer associated RING 1"/>
    <property type="match status" value="1"/>
</dbReference>
<keyword evidence="4" id="KW-0227">DNA damage</keyword>